<organism evidence="1 2">
    <name type="scientific">Paspalum notatum var. saurae</name>
    <dbReference type="NCBI Taxonomy" id="547442"/>
    <lineage>
        <taxon>Eukaryota</taxon>
        <taxon>Viridiplantae</taxon>
        <taxon>Streptophyta</taxon>
        <taxon>Embryophyta</taxon>
        <taxon>Tracheophyta</taxon>
        <taxon>Spermatophyta</taxon>
        <taxon>Magnoliopsida</taxon>
        <taxon>Liliopsida</taxon>
        <taxon>Poales</taxon>
        <taxon>Poaceae</taxon>
        <taxon>PACMAD clade</taxon>
        <taxon>Panicoideae</taxon>
        <taxon>Andropogonodae</taxon>
        <taxon>Paspaleae</taxon>
        <taxon>Paspalinae</taxon>
        <taxon>Paspalum</taxon>
    </lineage>
</organism>
<dbReference type="PANTHER" id="PTHR34709">
    <property type="entry name" value="OS10G0396666 PROTEIN"/>
    <property type="match status" value="1"/>
</dbReference>
<name>A0AAQ3UPG1_PASNO</name>
<dbReference type="AlphaFoldDB" id="A0AAQ3UPG1"/>
<accession>A0AAQ3UPG1</accession>
<dbReference type="PANTHER" id="PTHR34709:SF61">
    <property type="entry name" value="OS07G0229100 PROTEIN"/>
    <property type="match status" value="1"/>
</dbReference>
<dbReference type="Proteomes" id="UP001341281">
    <property type="component" value="Chromosome 10"/>
</dbReference>
<sequence>MDRGGGGIAAKRAKLSAGGEDRLNALPDDLLVVILLGLDSTPTATRKSVLSHRWRRVWALLPDIRFHLASGADGHRIRQVLEAPDDPALSSIHVTTEGAGSNSAAAWLPAAARRFSDVLVYHNNIVDPADEDQLGDSIQLPCFEDAAEIELNLGFLRLALPPHDFFFRLTNLSLVRVRFDGLPDLGRVVS</sequence>
<evidence type="ECO:0008006" key="3">
    <source>
        <dbReference type="Google" id="ProtNLM"/>
    </source>
</evidence>
<dbReference type="InterPro" id="IPR036047">
    <property type="entry name" value="F-box-like_dom_sf"/>
</dbReference>
<proteinExistence type="predicted"/>
<gene>
    <name evidence="1" type="ORF">U9M48_041880</name>
</gene>
<dbReference type="InterPro" id="IPR055312">
    <property type="entry name" value="FBL15-like"/>
</dbReference>
<dbReference type="SUPFAM" id="SSF81383">
    <property type="entry name" value="F-box domain"/>
    <property type="match status" value="1"/>
</dbReference>
<dbReference type="EMBL" id="CP144754">
    <property type="protein sequence ID" value="WVZ96213.1"/>
    <property type="molecule type" value="Genomic_DNA"/>
</dbReference>
<evidence type="ECO:0000313" key="2">
    <source>
        <dbReference type="Proteomes" id="UP001341281"/>
    </source>
</evidence>
<evidence type="ECO:0000313" key="1">
    <source>
        <dbReference type="EMBL" id="WVZ96213.1"/>
    </source>
</evidence>
<protein>
    <recommendedName>
        <fullName evidence="3">F-box domain-containing protein</fullName>
    </recommendedName>
</protein>
<keyword evidence="2" id="KW-1185">Reference proteome</keyword>
<reference evidence="1 2" key="1">
    <citation type="submission" date="2024-02" db="EMBL/GenBank/DDBJ databases">
        <title>High-quality chromosome-scale genome assembly of Pensacola bahiagrass (Paspalum notatum Flugge var. saurae).</title>
        <authorList>
            <person name="Vega J.M."/>
            <person name="Podio M."/>
            <person name="Orjuela J."/>
            <person name="Siena L.A."/>
            <person name="Pessino S.C."/>
            <person name="Combes M.C."/>
            <person name="Mariac C."/>
            <person name="Albertini E."/>
            <person name="Pupilli F."/>
            <person name="Ortiz J.P.A."/>
            <person name="Leblanc O."/>
        </authorList>
    </citation>
    <scope>NUCLEOTIDE SEQUENCE [LARGE SCALE GENOMIC DNA]</scope>
    <source>
        <strain evidence="1">R1</strain>
        <tissue evidence="1">Leaf</tissue>
    </source>
</reference>